<evidence type="ECO:0000313" key="11">
    <source>
        <dbReference type="EMBL" id="AZA14430.1"/>
    </source>
</evidence>
<evidence type="ECO:0000256" key="9">
    <source>
        <dbReference type="ARBA" id="ARBA00048897"/>
    </source>
</evidence>
<evidence type="ECO:0000259" key="10">
    <source>
        <dbReference type="Pfam" id="PF02275"/>
    </source>
</evidence>
<keyword evidence="12" id="KW-1185">Reference proteome</keyword>
<dbReference type="InterPro" id="IPR047711">
    <property type="entry name" value="CBAH"/>
</dbReference>
<evidence type="ECO:0000256" key="2">
    <source>
        <dbReference type="ARBA" id="ARBA00006625"/>
    </source>
</evidence>
<dbReference type="KEGG" id="ccho:CCHOA_10235"/>
<comment type="pathway">
    <text evidence="1">Lipid metabolism; bile acid biosynthesis.</text>
</comment>
<organism evidence="11 12">
    <name type="scientific">Corynebacterium choanae</name>
    <dbReference type="NCBI Taxonomy" id="1862358"/>
    <lineage>
        <taxon>Bacteria</taxon>
        <taxon>Bacillati</taxon>
        <taxon>Actinomycetota</taxon>
        <taxon>Actinomycetes</taxon>
        <taxon>Mycobacteriales</taxon>
        <taxon>Corynebacteriaceae</taxon>
        <taxon>Corynebacterium</taxon>
    </lineage>
</organism>
<dbReference type="Pfam" id="PF02275">
    <property type="entry name" value="CBAH"/>
    <property type="match status" value="1"/>
</dbReference>
<dbReference type="EC" id="3.5.1.24" evidence="5"/>
<evidence type="ECO:0000256" key="3">
    <source>
        <dbReference type="ARBA" id="ARBA00022801"/>
    </source>
</evidence>
<protein>
    <recommendedName>
        <fullName evidence="5">choloylglycine hydrolase</fullName>
        <ecNumber evidence="5">3.5.1.24</ecNumber>
    </recommendedName>
    <alternativeName>
        <fullName evidence="6">Bile salt hydrolase</fullName>
    </alternativeName>
    <alternativeName>
        <fullName evidence="7">Choloylglycine hydrolase</fullName>
    </alternativeName>
</protein>
<reference evidence="11 12" key="1">
    <citation type="submission" date="2018-11" db="EMBL/GenBank/DDBJ databases">
        <authorList>
            <person name="Kleinhagauer T."/>
            <person name="Glaeser S.P."/>
            <person name="Spergser J."/>
            <person name="Ruckert C."/>
            <person name="Kaempfer P."/>
            <person name="Busse H.-J."/>
        </authorList>
    </citation>
    <scope>NUCLEOTIDE SEQUENCE [LARGE SCALE GENOMIC DNA]</scope>
    <source>
        <strain evidence="11 12">200CH</strain>
    </source>
</reference>
<comment type="similarity">
    <text evidence="2">Belongs to the peptidase C59 family.</text>
</comment>
<dbReference type="RefSeq" id="WP_281273272.1">
    <property type="nucleotide sequence ID" value="NZ_CP033896.1"/>
</dbReference>
<dbReference type="Proteomes" id="UP000269019">
    <property type="component" value="Chromosome"/>
</dbReference>
<dbReference type="Gene3D" id="3.60.60.10">
    <property type="entry name" value="Penicillin V Acylase, Chain A"/>
    <property type="match status" value="1"/>
</dbReference>
<evidence type="ECO:0000256" key="8">
    <source>
        <dbReference type="ARBA" id="ARBA00047285"/>
    </source>
</evidence>
<dbReference type="PANTHER" id="PTHR35527">
    <property type="entry name" value="CHOLOYLGLYCINE HYDROLASE"/>
    <property type="match status" value="1"/>
</dbReference>
<name>A0A3G6JCP5_9CORY</name>
<dbReference type="InterPro" id="IPR052193">
    <property type="entry name" value="Peptidase_C59"/>
</dbReference>
<sequence length="339" mass="37127">MCTALCLTVDNAFYFGRNLDLDIDYHPQLVVTPRGTEFSFQDGSTRTLPTALVGMAIVEHDQPLYFEASNEHGLSMAGLNFPGNAVFHPKAEDLTNIAPYEFIPWVLTRCRSVAEFTAQSKHLNLIDKQFSDQLPNAPLHWIIADRKQAVVVESTADGLHLYDNPFGVLTNNPPFPFHRDNLALYQQLTTAWPTNTLSPNVALPPPGVGVGSFGLPGDTTGPSRFIKAAFLKAASESAPIVTKDSAIQQFFSILNQVAMVPGATQTATGQYEYTLYSTCFDAATSTLYYTTATGSQICALRLADLPLDGANLLCFPQQRTPRFAMHTMLDASLQKTVKQ</sequence>
<dbReference type="InterPro" id="IPR029055">
    <property type="entry name" value="Ntn_hydrolases_N"/>
</dbReference>
<dbReference type="NCBIfam" id="NF038245">
    <property type="entry name" value="bile_salt_hydro"/>
    <property type="match status" value="1"/>
</dbReference>
<keyword evidence="3 11" id="KW-0378">Hydrolase</keyword>
<proteinExistence type="inferred from homology"/>
<gene>
    <name evidence="11" type="primary">cbh</name>
    <name evidence="11" type="ORF">CCHOA_10235</name>
</gene>
<keyword evidence="4" id="KW-0443">Lipid metabolism</keyword>
<dbReference type="CDD" id="cd00542">
    <property type="entry name" value="Ntn_PVA"/>
    <property type="match status" value="1"/>
</dbReference>
<evidence type="ECO:0000256" key="1">
    <source>
        <dbReference type="ARBA" id="ARBA00004860"/>
    </source>
</evidence>
<feature type="domain" description="Choloylglycine hydrolase/NAAA C-terminal" evidence="10">
    <location>
        <begin position="2"/>
        <end position="313"/>
    </location>
</feature>
<dbReference type="PANTHER" id="PTHR35527:SF2">
    <property type="entry name" value="HYDROLASE"/>
    <property type="match status" value="1"/>
</dbReference>
<dbReference type="SUPFAM" id="SSF56235">
    <property type="entry name" value="N-terminal nucleophile aminohydrolases (Ntn hydrolases)"/>
    <property type="match status" value="1"/>
</dbReference>
<dbReference type="InterPro" id="IPR029132">
    <property type="entry name" value="CBAH/NAAA_C"/>
</dbReference>
<dbReference type="GO" id="GO:0006629">
    <property type="term" value="P:lipid metabolic process"/>
    <property type="evidence" value="ECO:0007669"/>
    <property type="project" value="UniProtKB-KW"/>
</dbReference>
<dbReference type="GO" id="GO:0045302">
    <property type="term" value="F:choloylglycine hydrolase activity"/>
    <property type="evidence" value="ECO:0007669"/>
    <property type="project" value="UniProtKB-EC"/>
</dbReference>
<evidence type="ECO:0000256" key="5">
    <source>
        <dbReference type="ARBA" id="ARBA00044769"/>
    </source>
</evidence>
<dbReference type="EMBL" id="CP033896">
    <property type="protein sequence ID" value="AZA14430.1"/>
    <property type="molecule type" value="Genomic_DNA"/>
</dbReference>
<evidence type="ECO:0000256" key="7">
    <source>
        <dbReference type="ARBA" id="ARBA00044806"/>
    </source>
</evidence>
<evidence type="ECO:0000256" key="4">
    <source>
        <dbReference type="ARBA" id="ARBA00023098"/>
    </source>
</evidence>
<evidence type="ECO:0000313" key="12">
    <source>
        <dbReference type="Proteomes" id="UP000269019"/>
    </source>
</evidence>
<dbReference type="AlphaFoldDB" id="A0A3G6JCP5"/>
<evidence type="ECO:0000256" key="6">
    <source>
        <dbReference type="ARBA" id="ARBA00044804"/>
    </source>
</evidence>
<comment type="catalytic activity">
    <reaction evidence="9">
        <text>taurodeoxycholate + H2O = deoxycholate + taurine</text>
        <dbReference type="Rhea" id="RHEA:47556"/>
        <dbReference type="ChEBI" id="CHEBI:15377"/>
        <dbReference type="ChEBI" id="CHEBI:23614"/>
        <dbReference type="ChEBI" id="CHEBI:36261"/>
        <dbReference type="ChEBI" id="CHEBI:507393"/>
    </reaction>
    <physiologicalReaction direction="left-to-right" evidence="9">
        <dbReference type="Rhea" id="RHEA:47557"/>
    </physiologicalReaction>
</comment>
<accession>A0A3G6JCP5</accession>
<comment type="catalytic activity">
    <reaction evidence="8">
        <text>cholate + taurine = taurocholate + H2O</text>
        <dbReference type="Rhea" id="RHEA:47108"/>
        <dbReference type="ChEBI" id="CHEBI:15377"/>
        <dbReference type="ChEBI" id="CHEBI:29747"/>
        <dbReference type="ChEBI" id="CHEBI:36257"/>
        <dbReference type="ChEBI" id="CHEBI:507393"/>
    </reaction>
    <physiologicalReaction direction="right-to-left" evidence="8">
        <dbReference type="Rhea" id="RHEA:47110"/>
    </physiologicalReaction>
</comment>